<name>A0A2S2PY67_9HEMI</name>
<proteinExistence type="predicted"/>
<keyword evidence="2" id="KW-0812">Transmembrane</keyword>
<evidence type="ECO:0000313" key="3">
    <source>
        <dbReference type="EMBL" id="MBY70310.1"/>
    </source>
</evidence>
<feature type="region of interest" description="Disordered" evidence="1">
    <location>
        <begin position="85"/>
        <end position="106"/>
    </location>
</feature>
<evidence type="ECO:0000256" key="2">
    <source>
        <dbReference type="SAM" id="Phobius"/>
    </source>
</evidence>
<protein>
    <submittedName>
        <fullName evidence="5">Uncharacterized protein LOC112688711</fullName>
    </submittedName>
</protein>
<dbReference type="Proteomes" id="UP000694846">
    <property type="component" value="Unplaced"/>
</dbReference>
<dbReference type="EMBL" id="GGMS01001107">
    <property type="protein sequence ID" value="MBY70310.1"/>
    <property type="molecule type" value="Transcribed_RNA"/>
</dbReference>
<evidence type="ECO:0000313" key="5">
    <source>
        <dbReference type="RefSeq" id="XP_025417829.1"/>
    </source>
</evidence>
<feature type="region of interest" description="Disordered" evidence="1">
    <location>
        <begin position="1"/>
        <end position="23"/>
    </location>
</feature>
<reference evidence="5" key="2">
    <citation type="submission" date="2025-04" db="UniProtKB">
        <authorList>
            <consortium name="RefSeq"/>
        </authorList>
    </citation>
    <scope>IDENTIFICATION</scope>
    <source>
        <tissue evidence="5">Whole body</tissue>
    </source>
</reference>
<sequence>MIPLMENKMKWDKPKKKNKNYPSIEIEMSSTSYSGHNEKTAEEPSVSMFPVWSSKHNANSSSPGRGIKEQSFILHSGDSGIESVQASPAQKTTKAGSSTIDLYDVPGPSTSRRYSSVYLQPDHARLYPIASSSHDHGAAEDNDCLGVDICSGNLSRASSSNASSLLSVAGATGSSGNRHGAVWGRRRSSTWTGRCSDVTDPEFIGLRLGARGSVGMHSLSDSLHRLTFTQSLAFPELARKLANRRRQEQMRAAINDTSQDDFEACSKFVAVAGVFLFSLMVYCVVNRYGKS</sequence>
<keyword evidence="2" id="KW-1133">Transmembrane helix</keyword>
<evidence type="ECO:0000256" key="1">
    <source>
        <dbReference type="SAM" id="MobiDB-lite"/>
    </source>
</evidence>
<keyword evidence="2" id="KW-0472">Membrane</keyword>
<dbReference type="GeneID" id="112688711"/>
<reference evidence="3" key="1">
    <citation type="submission" date="2018-04" db="EMBL/GenBank/DDBJ databases">
        <title>Transcriptome assembly of Sipha flava.</title>
        <authorList>
            <person name="Scully E.D."/>
            <person name="Geib S.M."/>
            <person name="Palmer N.A."/>
            <person name="Koch K."/>
            <person name="Bradshaw J."/>
            <person name="Heng-Moss T."/>
            <person name="Sarath G."/>
        </authorList>
    </citation>
    <scope>NUCLEOTIDE SEQUENCE</scope>
</reference>
<feature type="transmembrane region" description="Helical" evidence="2">
    <location>
        <begin position="268"/>
        <end position="285"/>
    </location>
</feature>
<keyword evidence="4" id="KW-1185">Reference proteome</keyword>
<feature type="compositionally biased region" description="Polar residues" evidence="1">
    <location>
        <begin position="85"/>
        <end position="100"/>
    </location>
</feature>
<dbReference type="AlphaFoldDB" id="A0A2S2PY67"/>
<dbReference type="OrthoDB" id="6628717at2759"/>
<dbReference type="RefSeq" id="XP_025417829.1">
    <property type="nucleotide sequence ID" value="XM_025562044.1"/>
</dbReference>
<accession>A0A2S2PY67</accession>
<organism evidence="3">
    <name type="scientific">Sipha flava</name>
    <name type="common">yellow sugarcane aphid</name>
    <dbReference type="NCBI Taxonomy" id="143950"/>
    <lineage>
        <taxon>Eukaryota</taxon>
        <taxon>Metazoa</taxon>
        <taxon>Ecdysozoa</taxon>
        <taxon>Arthropoda</taxon>
        <taxon>Hexapoda</taxon>
        <taxon>Insecta</taxon>
        <taxon>Pterygota</taxon>
        <taxon>Neoptera</taxon>
        <taxon>Paraneoptera</taxon>
        <taxon>Hemiptera</taxon>
        <taxon>Sternorrhyncha</taxon>
        <taxon>Aphidomorpha</taxon>
        <taxon>Aphidoidea</taxon>
        <taxon>Aphididae</taxon>
        <taxon>Sipha</taxon>
    </lineage>
</organism>
<evidence type="ECO:0000313" key="4">
    <source>
        <dbReference type="Proteomes" id="UP000694846"/>
    </source>
</evidence>
<gene>
    <name evidence="5" type="primary">LOC112688711</name>
    <name evidence="3" type="ORF">g.2280</name>
</gene>